<dbReference type="GO" id="GO:0015948">
    <property type="term" value="P:methanogenesis"/>
    <property type="evidence" value="ECO:0007669"/>
    <property type="project" value="UniProtKB-UniRule"/>
</dbReference>
<comment type="similarity">
    <text evidence="1 4">Belongs to the trimethylamine methyltransferase family.</text>
</comment>
<dbReference type="GO" id="GO:0008168">
    <property type="term" value="F:methyltransferase activity"/>
    <property type="evidence" value="ECO:0007669"/>
    <property type="project" value="UniProtKB-KW"/>
</dbReference>
<comment type="caution">
    <text evidence="5">The sequence shown here is derived from an EMBL/GenBank/DDBJ whole genome shotgun (WGS) entry which is preliminary data.</text>
</comment>
<reference evidence="5 6" key="1">
    <citation type="submission" date="2005-12" db="EMBL/GenBank/DDBJ databases">
        <authorList>
            <person name="Moran M.A."/>
            <person name="Ferriera S."/>
            <person name="Johnson J."/>
            <person name="Kravitz S."/>
            <person name="Halpern A."/>
            <person name="Remington K."/>
            <person name="Beeson K."/>
            <person name="Tran B."/>
            <person name="Rogers Y.-H."/>
            <person name="Friedman R."/>
            <person name="Venter J.C."/>
        </authorList>
    </citation>
    <scope>NUCLEOTIDE SEQUENCE [LARGE SCALE GENOMIC DNA]</scope>
    <source>
        <strain evidence="6">ATCC BAA-591 / DSM 15170 / ISM</strain>
    </source>
</reference>
<organism evidence="5 6">
    <name type="scientific">Roseovarius nubinhibens (strain ATCC BAA-591 / DSM 15170 / ISM)</name>
    <dbReference type="NCBI Taxonomy" id="89187"/>
    <lineage>
        <taxon>Bacteria</taxon>
        <taxon>Pseudomonadati</taxon>
        <taxon>Pseudomonadota</taxon>
        <taxon>Alphaproteobacteria</taxon>
        <taxon>Rhodobacterales</taxon>
        <taxon>Roseobacteraceae</taxon>
        <taxon>Roseovarius</taxon>
    </lineage>
</organism>
<dbReference type="InterPro" id="IPR038601">
    <property type="entry name" value="MttB-like_sf"/>
</dbReference>
<dbReference type="EC" id="2.1.1.-" evidence="4"/>
<dbReference type="HOGENOM" id="CLU_033581_1_0_5"/>
<dbReference type="Pfam" id="PF06253">
    <property type="entry name" value="MTTB"/>
    <property type="match status" value="1"/>
</dbReference>
<dbReference type="eggNOG" id="COG5598">
    <property type="taxonomic scope" value="Bacteria"/>
</dbReference>
<dbReference type="EMBL" id="AALY01000001">
    <property type="protein sequence ID" value="EAP77356.1"/>
    <property type="molecule type" value="Genomic_DNA"/>
</dbReference>
<evidence type="ECO:0000256" key="1">
    <source>
        <dbReference type="ARBA" id="ARBA00007137"/>
    </source>
</evidence>
<dbReference type="Gene3D" id="3.20.20.480">
    <property type="entry name" value="Trimethylamine methyltransferase-like"/>
    <property type="match status" value="1"/>
</dbReference>
<evidence type="ECO:0000256" key="4">
    <source>
        <dbReference type="PIRNR" id="PIRNR037567"/>
    </source>
</evidence>
<evidence type="ECO:0000313" key="5">
    <source>
        <dbReference type="EMBL" id="EAP77356.1"/>
    </source>
</evidence>
<name>A3SJ25_ROSNI</name>
<sequence length="488" mass="52198">MVGGRYRPLTGPEVERIHTLVLDLLADLGLSQITPSLEARAVAAGCEVDGAGRLRFPRALVEDVIARTRRKFTLHGIDPAHDLEIGGQRVHAGTGGAAPTIMDFASGKYRESTVADLYDIARLVDRLDNIHWYHRSVVARDTKTILDLDINTTYACLSGTTKSIAVSYTDSASVRAVMPMLDAVAGGEGKFRERPFCTAVCCHVVPPMRFATESCDALEAAVEAGMPILLVAAGQAGATAPAALAGAVAQACAEVLAGLILCNIIDPNCRGIFATWPFVSDLRTGAMSGGSGEQALLSAACAQMAAFYDLPNSVPAGMTDSKLPDMQSGGEKGYTISLAAHAGASMIHESAGMHGSLMGTSFESYALDNDLLGAILRTVKGVEVNEDTVNFEVIRDVVLGEGHYLGHPQTYTRMKTDYLYPQIADRRSISAWEEAGARDAREIARDQVSAILADHYPSHIPEAVDRQLRDAFNIILPRDRMRAGNGIW</sequence>
<evidence type="ECO:0000256" key="2">
    <source>
        <dbReference type="ARBA" id="ARBA00022603"/>
    </source>
</evidence>
<gene>
    <name evidence="5" type="ORF">ISM_03665</name>
</gene>
<dbReference type="AlphaFoldDB" id="A3SJ25"/>
<dbReference type="GO" id="GO:0032259">
    <property type="term" value="P:methylation"/>
    <property type="evidence" value="ECO:0007669"/>
    <property type="project" value="UniProtKB-KW"/>
</dbReference>
<dbReference type="Proteomes" id="UP000005954">
    <property type="component" value="Unassembled WGS sequence"/>
</dbReference>
<evidence type="ECO:0000313" key="6">
    <source>
        <dbReference type="Proteomes" id="UP000005954"/>
    </source>
</evidence>
<evidence type="ECO:0000256" key="3">
    <source>
        <dbReference type="ARBA" id="ARBA00022679"/>
    </source>
</evidence>
<keyword evidence="3 4" id="KW-0808">Transferase</keyword>
<proteinExistence type="inferred from homology"/>
<dbReference type="InterPro" id="IPR010426">
    <property type="entry name" value="MTTB_MeTrfase"/>
</dbReference>
<protein>
    <recommendedName>
        <fullName evidence="4">Methyltransferase</fullName>
        <ecNumber evidence="4">2.1.1.-</ecNumber>
    </recommendedName>
</protein>
<dbReference type="PIRSF" id="PIRSF037567">
    <property type="entry name" value="MTTB_MeTrfase"/>
    <property type="match status" value="1"/>
</dbReference>
<accession>A3SJ25</accession>
<dbReference type="STRING" id="89187.ISM_03665"/>
<keyword evidence="6" id="KW-1185">Reference proteome</keyword>
<keyword evidence="2 5" id="KW-0489">Methyltransferase</keyword>